<sequence length="570" mass="64422">MAAERTSSHAAVDPKVMLELAIDVWLILLASAVFVLVRHHVRRRNMPPGPRGLPFIGNKHQVPSIKPWRKFAEWNRQYGTPSAPWCGYSVLSRWFAGPVVSLHLGSTPVIVLGTAQAAWDLLEKRSEIYSSRPRFVVAGEILSDNMRGLMLPYGEGWRRWRKVLHSGFHSRRADTYNEIQSLESIVLLHDLTNDPAHFERHLQRYSASVATFVAYGRRVKSVDEWIVKENMAAMDYLTSVNIPGKYLVESWPWLLKLPRSLQWFRREPEVHRQRDIALLTHLLDDVKKRMADGTAPDCLTSQTVANQSKNGLSDLDIAYTVSSPFGAGIETTSGTLCVFFLAMLHFPEAMRKAQAELDTVVGMDRLPGYEDRERLPYLKAVINETLRWRPIAVLGGTPHAVTADDEYNGMFIPKGSTVFANLAYVRLVFIFAFQQFSDAIISDNSGIMQDPVIFPSPDKFIPERFLESDDPRMKDFDLPFGFGRRICVGMHLAHNSLFIAVARLLWAFDILPALDAAGKPVLPDPWNFTNGFNSKPVSFECRVNVRSAGVGGRIGKEWEGATERLEKWNC</sequence>
<dbReference type="InterPro" id="IPR002401">
    <property type="entry name" value="Cyt_P450_E_grp-I"/>
</dbReference>
<organism evidence="16 17">
    <name type="scientific">Trametes pubescens</name>
    <name type="common">White-rot fungus</name>
    <dbReference type="NCBI Taxonomy" id="154538"/>
    <lineage>
        <taxon>Eukaryota</taxon>
        <taxon>Fungi</taxon>
        <taxon>Dikarya</taxon>
        <taxon>Basidiomycota</taxon>
        <taxon>Agaricomycotina</taxon>
        <taxon>Agaricomycetes</taxon>
        <taxon>Polyporales</taxon>
        <taxon>Polyporaceae</taxon>
        <taxon>Trametes</taxon>
    </lineage>
</organism>
<gene>
    <name evidence="16" type="ORF">TRAPUB_4251</name>
</gene>
<dbReference type="CDD" id="cd11065">
    <property type="entry name" value="CYP64-like"/>
    <property type="match status" value="1"/>
</dbReference>
<dbReference type="InterPro" id="IPR036396">
    <property type="entry name" value="Cyt_P450_sf"/>
</dbReference>
<evidence type="ECO:0000256" key="15">
    <source>
        <dbReference type="SAM" id="Phobius"/>
    </source>
</evidence>
<comment type="similarity">
    <text evidence="4 14">Belongs to the cytochrome P450 family.</text>
</comment>
<dbReference type="SUPFAM" id="SSF48264">
    <property type="entry name" value="Cytochrome P450"/>
    <property type="match status" value="1"/>
</dbReference>
<keyword evidence="5 13" id="KW-0349">Heme</keyword>
<keyword evidence="7 13" id="KW-0479">Metal-binding</keyword>
<evidence type="ECO:0000313" key="17">
    <source>
        <dbReference type="Proteomes" id="UP000184267"/>
    </source>
</evidence>
<protein>
    <submittedName>
        <fullName evidence="16">Cytochrome P450 2J6</fullName>
    </submittedName>
</protein>
<comment type="cofactor">
    <cofactor evidence="1 13">
        <name>heme</name>
        <dbReference type="ChEBI" id="CHEBI:30413"/>
    </cofactor>
</comment>
<evidence type="ECO:0000256" key="2">
    <source>
        <dbReference type="ARBA" id="ARBA00004370"/>
    </source>
</evidence>
<dbReference type="STRING" id="154538.A0A1M2VBC4"/>
<feature type="transmembrane region" description="Helical" evidence="15">
    <location>
        <begin position="20"/>
        <end position="37"/>
    </location>
</feature>
<keyword evidence="11 14" id="KW-0503">Monooxygenase</keyword>
<dbReference type="PROSITE" id="PS00086">
    <property type="entry name" value="CYTOCHROME_P450"/>
    <property type="match status" value="1"/>
</dbReference>
<evidence type="ECO:0000256" key="11">
    <source>
        <dbReference type="ARBA" id="ARBA00023033"/>
    </source>
</evidence>
<dbReference type="PANTHER" id="PTHR46300">
    <property type="entry name" value="P450, PUTATIVE (EUROFUNG)-RELATED-RELATED"/>
    <property type="match status" value="1"/>
</dbReference>
<comment type="caution">
    <text evidence="16">The sequence shown here is derived from an EMBL/GenBank/DDBJ whole genome shotgun (WGS) entry which is preliminary data.</text>
</comment>
<dbReference type="Proteomes" id="UP000184267">
    <property type="component" value="Unassembled WGS sequence"/>
</dbReference>
<feature type="binding site" description="axial binding residue" evidence="13">
    <location>
        <position position="487"/>
    </location>
    <ligand>
        <name>heme</name>
        <dbReference type="ChEBI" id="CHEBI:30413"/>
    </ligand>
    <ligandPart>
        <name>Fe</name>
        <dbReference type="ChEBI" id="CHEBI:18248"/>
    </ligandPart>
</feature>
<keyword evidence="17" id="KW-1185">Reference proteome</keyword>
<comment type="pathway">
    <text evidence="3">Secondary metabolite biosynthesis.</text>
</comment>
<evidence type="ECO:0000256" key="10">
    <source>
        <dbReference type="ARBA" id="ARBA00023004"/>
    </source>
</evidence>
<dbReference type="GO" id="GO:0020037">
    <property type="term" value="F:heme binding"/>
    <property type="evidence" value="ECO:0007669"/>
    <property type="project" value="InterPro"/>
</dbReference>
<name>A0A1M2VBC4_TRAPU</name>
<dbReference type="GO" id="GO:0004497">
    <property type="term" value="F:monooxygenase activity"/>
    <property type="evidence" value="ECO:0007669"/>
    <property type="project" value="UniProtKB-KW"/>
</dbReference>
<evidence type="ECO:0000256" key="13">
    <source>
        <dbReference type="PIRSR" id="PIRSR602401-1"/>
    </source>
</evidence>
<proteinExistence type="inferred from homology"/>
<dbReference type="InterPro" id="IPR050364">
    <property type="entry name" value="Cytochrome_P450_fung"/>
</dbReference>
<keyword evidence="10 13" id="KW-0408">Iron</keyword>
<evidence type="ECO:0000256" key="9">
    <source>
        <dbReference type="ARBA" id="ARBA00023002"/>
    </source>
</evidence>
<dbReference type="Pfam" id="PF00067">
    <property type="entry name" value="p450"/>
    <property type="match status" value="2"/>
</dbReference>
<evidence type="ECO:0000256" key="8">
    <source>
        <dbReference type="ARBA" id="ARBA00022989"/>
    </source>
</evidence>
<dbReference type="PRINTS" id="PR00463">
    <property type="entry name" value="EP450I"/>
</dbReference>
<keyword evidence="6 15" id="KW-0812">Transmembrane</keyword>
<evidence type="ECO:0000256" key="6">
    <source>
        <dbReference type="ARBA" id="ARBA00022692"/>
    </source>
</evidence>
<accession>A0A1M2VBC4</accession>
<dbReference type="GO" id="GO:0016705">
    <property type="term" value="F:oxidoreductase activity, acting on paired donors, with incorporation or reduction of molecular oxygen"/>
    <property type="evidence" value="ECO:0007669"/>
    <property type="project" value="InterPro"/>
</dbReference>
<keyword evidence="12 15" id="KW-0472">Membrane</keyword>
<evidence type="ECO:0000256" key="5">
    <source>
        <dbReference type="ARBA" id="ARBA00022617"/>
    </source>
</evidence>
<reference evidence="16 17" key="1">
    <citation type="submission" date="2016-10" db="EMBL/GenBank/DDBJ databases">
        <title>Genome sequence of the basidiomycete white-rot fungus Trametes pubescens.</title>
        <authorList>
            <person name="Makela M.R."/>
            <person name="Granchi Z."/>
            <person name="Peng M."/>
            <person name="De Vries R.P."/>
            <person name="Grigoriev I."/>
            <person name="Riley R."/>
            <person name="Hilden K."/>
        </authorList>
    </citation>
    <scope>NUCLEOTIDE SEQUENCE [LARGE SCALE GENOMIC DNA]</scope>
    <source>
        <strain evidence="16 17">FBCC735</strain>
    </source>
</reference>
<dbReference type="AlphaFoldDB" id="A0A1M2VBC4"/>
<dbReference type="Gene3D" id="1.10.630.10">
    <property type="entry name" value="Cytochrome P450"/>
    <property type="match status" value="1"/>
</dbReference>
<keyword evidence="8 15" id="KW-1133">Transmembrane helix</keyword>
<keyword evidence="9 14" id="KW-0560">Oxidoreductase</keyword>
<evidence type="ECO:0000256" key="12">
    <source>
        <dbReference type="ARBA" id="ARBA00023136"/>
    </source>
</evidence>
<comment type="subcellular location">
    <subcellularLocation>
        <location evidence="2">Membrane</location>
    </subcellularLocation>
</comment>
<evidence type="ECO:0000313" key="16">
    <source>
        <dbReference type="EMBL" id="OJT04970.1"/>
    </source>
</evidence>
<dbReference type="InterPro" id="IPR017972">
    <property type="entry name" value="Cyt_P450_CS"/>
</dbReference>
<dbReference type="InterPro" id="IPR001128">
    <property type="entry name" value="Cyt_P450"/>
</dbReference>
<dbReference type="OMA" id="RYGHVWK"/>
<evidence type="ECO:0000256" key="1">
    <source>
        <dbReference type="ARBA" id="ARBA00001971"/>
    </source>
</evidence>
<dbReference type="OrthoDB" id="1055148at2759"/>
<dbReference type="PRINTS" id="PR00385">
    <property type="entry name" value="P450"/>
</dbReference>
<dbReference type="GO" id="GO:0016020">
    <property type="term" value="C:membrane"/>
    <property type="evidence" value="ECO:0007669"/>
    <property type="project" value="UniProtKB-SubCell"/>
</dbReference>
<evidence type="ECO:0000256" key="3">
    <source>
        <dbReference type="ARBA" id="ARBA00005179"/>
    </source>
</evidence>
<dbReference type="GO" id="GO:0005506">
    <property type="term" value="F:iron ion binding"/>
    <property type="evidence" value="ECO:0007669"/>
    <property type="project" value="InterPro"/>
</dbReference>
<evidence type="ECO:0000256" key="4">
    <source>
        <dbReference type="ARBA" id="ARBA00010617"/>
    </source>
</evidence>
<dbReference type="EMBL" id="MNAD01001500">
    <property type="protein sequence ID" value="OJT04970.1"/>
    <property type="molecule type" value="Genomic_DNA"/>
</dbReference>
<evidence type="ECO:0000256" key="7">
    <source>
        <dbReference type="ARBA" id="ARBA00022723"/>
    </source>
</evidence>
<evidence type="ECO:0000256" key="14">
    <source>
        <dbReference type="RuleBase" id="RU000461"/>
    </source>
</evidence>